<proteinExistence type="predicted"/>
<dbReference type="Proteomes" id="UP000075320">
    <property type="component" value="Unassembled WGS sequence"/>
</dbReference>
<dbReference type="EMBL" id="LUKE01000001">
    <property type="protein sequence ID" value="KYG65595.1"/>
    <property type="molecule type" value="Genomic_DNA"/>
</dbReference>
<dbReference type="AlphaFoldDB" id="A0A150WN18"/>
<evidence type="ECO:0000313" key="2">
    <source>
        <dbReference type="EMBL" id="KYG65595.1"/>
    </source>
</evidence>
<reference evidence="2 3" key="1">
    <citation type="submission" date="2016-03" db="EMBL/GenBank/DDBJ databases">
        <authorList>
            <person name="Ploux O."/>
        </authorList>
    </citation>
    <scope>NUCLEOTIDE SEQUENCE [LARGE SCALE GENOMIC DNA]</scope>
    <source>
        <strain evidence="2 3">R0</strain>
    </source>
</reference>
<protein>
    <recommendedName>
        <fullName evidence="4">Lipoprotein</fullName>
    </recommendedName>
</protein>
<sequence length="398" mass="43632">MDMTKSLVMALAAVVGLSGTACAPNTLVLMAALGGSKKETKPKDDLTGYIEASCLYGYSEGPNALVKPANKQIQASYFGKKYDVSLLNPVLAANGSEVVRFAETTGVRFYKTSPYKEGTCGFSSALPSAPSDLENKFSEANQNNGVLGLYLSKNSTSLPSTKGLAAIIVRSDANKWVLVHEYMHHLFDSQVQEEGLSGDAIKTKALSLYSTYGSQKRSIDYKTGTSRKTAVKETYVTLKNMNDAMIELVKQYFLEEMTIETILGEKLENGQLKMVLDKQRLNGAAYVISSAKKTADFIDQLDVEISTFKRSYYEDLDYADYSALSVYSTKFQDLRSQMSRLRSRAKDYLSSKGLDYNGVAVVSEADPEISIPVDDHAGCSHGKDADEILEIIRNGHEL</sequence>
<feature type="chain" id="PRO_5007573451" description="Lipoprotein" evidence="1">
    <location>
        <begin position="24"/>
        <end position="398"/>
    </location>
</feature>
<feature type="signal peptide" evidence="1">
    <location>
        <begin position="1"/>
        <end position="23"/>
    </location>
</feature>
<dbReference type="PROSITE" id="PS51257">
    <property type="entry name" value="PROKAR_LIPOPROTEIN"/>
    <property type="match status" value="1"/>
</dbReference>
<gene>
    <name evidence="2" type="ORF">AZI86_00510</name>
</gene>
<organism evidence="2 3">
    <name type="scientific">Bdellovibrio bacteriovorus</name>
    <dbReference type="NCBI Taxonomy" id="959"/>
    <lineage>
        <taxon>Bacteria</taxon>
        <taxon>Pseudomonadati</taxon>
        <taxon>Bdellovibrionota</taxon>
        <taxon>Bdellovibrionia</taxon>
        <taxon>Bdellovibrionales</taxon>
        <taxon>Pseudobdellovibrionaceae</taxon>
        <taxon>Bdellovibrio</taxon>
    </lineage>
</organism>
<evidence type="ECO:0000313" key="3">
    <source>
        <dbReference type="Proteomes" id="UP000075320"/>
    </source>
</evidence>
<keyword evidence="3" id="KW-1185">Reference proteome</keyword>
<name>A0A150WN18_BDEBC</name>
<evidence type="ECO:0008006" key="4">
    <source>
        <dbReference type="Google" id="ProtNLM"/>
    </source>
</evidence>
<accession>A0A150WN18</accession>
<keyword evidence="1" id="KW-0732">Signal</keyword>
<evidence type="ECO:0000256" key="1">
    <source>
        <dbReference type="SAM" id="SignalP"/>
    </source>
</evidence>
<comment type="caution">
    <text evidence="2">The sequence shown here is derived from an EMBL/GenBank/DDBJ whole genome shotgun (WGS) entry which is preliminary data.</text>
</comment>